<dbReference type="InterPro" id="IPR055357">
    <property type="entry name" value="LRR_At1g61320_AtMIF1"/>
</dbReference>
<dbReference type="AlphaFoldDB" id="A0A0A9A515"/>
<reference evidence="2" key="1">
    <citation type="submission" date="2014-09" db="EMBL/GenBank/DDBJ databases">
        <authorList>
            <person name="Magalhaes I.L.F."/>
            <person name="Oliveira U."/>
            <person name="Santos F.R."/>
            <person name="Vidigal T.H.D.A."/>
            <person name="Brescovit A.D."/>
            <person name="Santos A.J."/>
        </authorList>
    </citation>
    <scope>NUCLEOTIDE SEQUENCE</scope>
    <source>
        <tissue evidence="2">Shoot tissue taken approximately 20 cm above the soil surface</tissue>
    </source>
</reference>
<feature type="domain" description="At1g61320/AtMIF1 LRR" evidence="1">
    <location>
        <begin position="1"/>
        <end position="37"/>
    </location>
</feature>
<sequence>MDREGVVKARRTVLAIQRYIKPKTPSTVELNVLEPCSRCHAA</sequence>
<dbReference type="Pfam" id="PF23622">
    <property type="entry name" value="LRR_At1g61320_AtMIF1"/>
    <property type="match status" value="1"/>
</dbReference>
<reference evidence="2" key="2">
    <citation type="journal article" date="2015" name="Data Brief">
        <title>Shoot transcriptome of the giant reed, Arundo donax.</title>
        <authorList>
            <person name="Barrero R.A."/>
            <person name="Guerrero F.D."/>
            <person name="Moolhuijzen P."/>
            <person name="Goolsby J.A."/>
            <person name="Tidwell J."/>
            <person name="Bellgard S.E."/>
            <person name="Bellgard M.I."/>
        </authorList>
    </citation>
    <scope>NUCLEOTIDE SEQUENCE</scope>
    <source>
        <tissue evidence="2">Shoot tissue taken approximately 20 cm above the soil surface</tissue>
    </source>
</reference>
<evidence type="ECO:0000313" key="2">
    <source>
        <dbReference type="EMBL" id="JAD46191.1"/>
    </source>
</evidence>
<accession>A0A0A9A515</accession>
<evidence type="ECO:0000259" key="1">
    <source>
        <dbReference type="Pfam" id="PF23622"/>
    </source>
</evidence>
<name>A0A0A9A515_ARUDO</name>
<protein>
    <recommendedName>
        <fullName evidence="1">At1g61320/AtMIF1 LRR domain-containing protein</fullName>
    </recommendedName>
</protein>
<proteinExistence type="predicted"/>
<organism evidence="2">
    <name type="scientific">Arundo donax</name>
    <name type="common">Giant reed</name>
    <name type="synonym">Donax arundinaceus</name>
    <dbReference type="NCBI Taxonomy" id="35708"/>
    <lineage>
        <taxon>Eukaryota</taxon>
        <taxon>Viridiplantae</taxon>
        <taxon>Streptophyta</taxon>
        <taxon>Embryophyta</taxon>
        <taxon>Tracheophyta</taxon>
        <taxon>Spermatophyta</taxon>
        <taxon>Magnoliopsida</taxon>
        <taxon>Liliopsida</taxon>
        <taxon>Poales</taxon>
        <taxon>Poaceae</taxon>
        <taxon>PACMAD clade</taxon>
        <taxon>Arundinoideae</taxon>
        <taxon>Arundineae</taxon>
        <taxon>Arundo</taxon>
    </lineage>
</organism>
<dbReference type="EMBL" id="GBRH01251704">
    <property type="protein sequence ID" value="JAD46191.1"/>
    <property type="molecule type" value="Transcribed_RNA"/>
</dbReference>